<dbReference type="AlphaFoldDB" id="G0EMC2"/>
<dbReference type="RefSeq" id="WP_014488705.1">
    <property type="nucleotide sequence ID" value="NC_017243.1"/>
</dbReference>
<keyword evidence="1" id="KW-1133">Transmembrane helix</keyword>
<evidence type="ECO:0000313" key="2">
    <source>
        <dbReference type="EMBL" id="AEM22893.1"/>
    </source>
</evidence>
<organism evidence="2 3">
    <name type="scientific">Brachyspira intermedia (strain ATCC 51140 / PWS/A)</name>
    <name type="common">Serpulina intermedia</name>
    <dbReference type="NCBI Taxonomy" id="1045858"/>
    <lineage>
        <taxon>Bacteria</taxon>
        <taxon>Pseudomonadati</taxon>
        <taxon>Spirochaetota</taxon>
        <taxon>Spirochaetia</taxon>
        <taxon>Brachyspirales</taxon>
        <taxon>Brachyspiraceae</taxon>
        <taxon>Brachyspira</taxon>
    </lineage>
</organism>
<dbReference type="GeneID" id="44970789"/>
<dbReference type="NCBIfam" id="NF007714">
    <property type="entry name" value="PRK10410.1-2"/>
    <property type="match status" value="1"/>
</dbReference>
<proteinExistence type="predicted"/>
<name>G0EMC2_BRAIP</name>
<evidence type="ECO:0008006" key="4">
    <source>
        <dbReference type="Google" id="ProtNLM"/>
    </source>
</evidence>
<gene>
    <name evidence="2" type="ordered locus">Bint_2287</name>
</gene>
<dbReference type="PATRIC" id="fig|1045858.4.peg.2290"/>
<dbReference type="eggNOG" id="ENOG5032ZJK">
    <property type="taxonomic scope" value="Bacteria"/>
</dbReference>
<sequence length="140" mass="17044">MKTTNMKVIERYEQNNSLKIKRKIDYEKNMLLYMIKLYCRHNHKEYHKNYNKTFGSKNICKECEEVYNYACERTSKCRFISTKTFCSACSSHCYKKEMREKIKNIMIFSGKRMIFYSPVIALKHVFVMFVCNMKKNIKKY</sequence>
<dbReference type="EMBL" id="CP002874">
    <property type="protein sequence ID" value="AEM22893.1"/>
    <property type="molecule type" value="Genomic_DNA"/>
</dbReference>
<evidence type="ECO:0000313" key="3">
    <source>
        <dbReference type="Proteomes" id="UP000008522"/>
    </source>
</evidence>
<dbReference type="Pfam" id="PF11756">
    <property type="entry name" value="YgbA_NO"/>
    <property type="match status" value="1"/>
</dbReference>
<keyword evidence="1" id="KW-0472">Membrane</keyword>
<dbReference type="Proteomes" id="UP000008522">
    <property type="component" value="Chromosome"/>
</dbReference>
<reference evidence="2 3" key="1">
    <citation type="journal article" date="2011" name="BMC Genomics">
        <title>Complete genome sequence of Brachyspira intermedia reveals unique genomic features in Brachyspira species and phage-mediated horizontal gene transfer.</title>
        <authorList>
            <person name="Hafstrom T."/>
            <person name="Jansson D.S."/>
            <person name="Segerman B."/>
        </authorList>
    </citation>
    <scope>NUCLEOTIDE SEQUENCE [LARGE SCALE GENOMIC DNA]</scope>
    <source>
        <strain evidence="3">ATCC 51140 / PWS/A</strain>
    </source>
</reference>
<accession>G0EMC2</accession>
<dbReference type="KEGG" id="bip:Bint_2287"/>
<dbReference type="InterPro" id="IPR020483">
    <property type="entry name" value="Uncharacterised_YgbA"/>
</dbReference>
<feature type="transmembrane region" description="Helical" evidence="1">
    <location>
        <begin position="113"/>
        <end position="131"/>
    </location>
</feature>
<dbReference type="HOGENOM" id="CLU_138593_0_0_12"/>
<keyword evidence="1" id="KW-0812">Transmembrane</keyword>
<evidence type="ECO:0000256" key="1">
    <source>
        <dbReference type="SAM" id="Phobius"/>
    </source>
</evidence>
<protein>
    <recommendedName>
        <fullName evidence="4">Cytoplasmic protein</fullName>
    </recommendedName>
</protein>
<keyword evidence="3" id="KW-1185">Reference proteome</keyword>